<feature type="non-terminal residue" evidence="2">
    <location>
        <position position="1"/>
    </location>
</feature>
<keyword evidence="1" id="KW-1133">Transmembrane helix</keyword>
<keyword evidence="1" id="KW-0472">Membrane</keyword>
<keyword evidence="3" id="KW-1185">Reference proteome</keyword>
<gene>
    <name evidence="2" type="ORF">T11_805</name>
</gene>
<dbReference type="AlphaFoldDB" id="A0A0V1G8D8"/>
<feature type="non-terminal residue" evidence="2">
    <location>
        <position position="74"/>
    </location>
</feature>
<protein>
    <submittedName>
        <fullName evidence="2">Uncharacterized protein</fullName>
    </submittedName>
</protein>
<comment type="caution">
    <text evidence="2">The sequence shown here is derived from an EMBL/GenBank/DDBJ whole genome shotgun (WGS) entry which is preliminary data.</text>
</comment>
<evidence type="ECO:0000313" key="3">
    <source>
        <dbReference type="Proteomes" id="UP000055024"/>
    </source>
</evidence>
<feature type="transmembrane region" description="Helical" evidence="1">
    <location>
        <begin position="32"/>
        <end position="51"/>
    </location>
</feature>
<dbReference type="EMBL" id="JYDP01004850">
    <property type="protein sequence ID" value="KRY94552.1"/>
    <property type="molecule type" value="Genomic_DNA"/>
</dbReference>
<keyword evidence="1" id="KW-0812">Transmembrane</keyword>
<reference evidence="2 3" key="1">
    <citation type="submission" date="2015-01" db="EMBL/GenBank/DDBJ databases">
        <title>Evolution of Trichinella species and genotypes.</title>
        <authorList>
            <person name="Korhonen P.K."/>
            <person name="Edoardo P."/>
            <person name="Giuseppe L.R."/>
            <person name="Gasser R.B."/>
        </authorList>
    </citation>
    <scope>NUCLEOTIDE SEQUENCE [LARGE SCALE GENOMIC DNA]</scope>
    <source>
        <strain evidence="2">ISS1029</strain>
    </source>
</reference>
<accession>A0A0V1G8D8</accession>
<evidence type="ECO:0000313" key="2">
    <source>
        <dbReference type="EMBL" id="KRY94552.1"/>
    </source>
</evidence>
<dbReference type="Proteomes" id="UP000055024">
    <property type="component" value="Unassembled WGS sequence"/>
</dbReference>
<organism evidence="2 3">
    <name type="scientific">Trichinella zimbabwensis</name>
    <dbReference type="NCBI Taxonomy" id="268475"/>
    <lineage>
        <taxon>Eukaryota</taxon>
        <taxon>Metazoa</taxon>
        <taxon>Ecdysozoa</taxon>
        <taxon>Nematoda</taxon>
        <taxon>Enoplea</taxon>
        <taxon>Dorylaimia</taxon>
        <taxon>Trichinellida</taxon>
        <taxon>Trichinellidae</taxon>
        <taxon>Trichinella</taxon>
    </lineage>
</organism>
<feature type="transmembrane region" description="Helical" evidence="1">
    <location>
        <begin position="7"/>
        <end position="26"/>
    </location>
</feature>
<proteinExistence type="predicted"/>
<sequence length="74" mass="8023">LCCISSYIFKFSIAVAFCNTLSSYQISLSNSAVFGIIVFSIFCIVCCKISLEWHEALNAVLCYALALRGGGEEA</sequence>
<evidence type="ECO:0000256" key="1">
    <source>
        <dbReference type="SAM" id="Phobius"/>
    </source>
</evidence>
<name>A0A0V1G8D8_9BILA</name>